<dbReference type="KEGG" id="tcs:IMZ38_03890"/>
<organism evidence="2 3">
    <name type="scientific">Thermosphaera chiliense</name>
    <dbReference type="NCBI Taxonomy" id="3402707"/>
    <lineage>
        <taxon>Archaea</taxon>
        <taxon>Thermoproteota</taxon>
        <taxon>Thermoprotei</taxon>
        <taxon>Desulfurococcales</taxon>
        <taxon>Desulfurococcaceae</taxon>
        <taxon>Thermosphaera</taxon>
    </lineage>
</organism>
<dbReference type="AlphaFoldDB" id="A0A7M1US04"/>
<keyword evidence="1" id="KW-0812">Transmembrane</keyword>
<evidence type="ECO:0000256" key="1">
    <source>
        <dbReference type="SAM" id="Phobius"/>
    </source>
</evidence>
<dbReference type="RefSeq" id="WP_193435609.1">
    <property type="nucleotide sequence ID" value="NZ_CP063144.1"/>
</dbReference>
<dbReference type="GeneID" id="59454530"/>
<name>A0A7M1US04_9CREN</name>
<feature type="transmembrane region" description="Helical" evidence="1">
    <location>
        <begin position="16"/>
        <end position="40"/>
    </location>
</feature>
<dbReference type="EMBL" id="CP063144">
    <property type="protein sequence ID" value="QOR93802.1"/>
    <property type="molecule type" value="Genomic_DNA"/>
</dbReference>
<accession>A0A7M1US04</accession>
<evidence type="ECO:0000313" key="3">
    <source>
        <dbReference type="Proteomes" id="UP000593766"/>
    </source>
</evidence>
<dbReference type="OrthoDB" id="377332at2157"/>
<sequence>MASCFKQSVLRRGLKMVFMCSACMFTGLLSGFILASQWIITVVPGLTGIGLAVALGFSILPVAAYILHVIVDSVLALRNPSYFTERGLEVCA</sequence>
<proteinExistence type="predicted"/>
<feature type="transmembrane region" description="Helical" evidence="1">
    <location>
        <begin position="46"/>
        <end position="71"/>
    </location>
</feature>
<protein>
    <submittedName>
        <fullName evidence="2">Uncharacterized protein</fullName>
    </submittedName>
</protein>
<keyword evidence="1" id="KW-1133">Transmembrane helix</keyword>
<reference evidence="2 3" key="1">
    <citation type="submission" date="2020-10" db="EMBL/GenBank/DDBJ databases">
        <title>Complete genome sequence of Thermosphaera aggregans strain 3507.</title>
        <authorList>
            <person name="Zayulina K.S."/>
            <person name="Elcheninov A.G."/>
            <person name="Toshchakov S.V."/>
            <person name="Kublanov I.V."/>
            <person name="Kochetkova T.V."/>
        </authorList>
    </citation>
    <scope>NUCLEOTIDE SEQUENCE [LARGE SCALE GENOMIC DNA]</scope>
    <source>
        <strain evidence="2 3">3507</strain>
    </source>
</reference>
<keyword evidence="1" id="KW-0472">Membrane</keyword>
<evidence type="ECO:0000313" key="2">
    <source>
        <dbReference type="EMBL" id="QOR93802.1"/>
    </source>
</evidence>
<gene>
    <name evidence="2" type="ORF">IMZ38_03890</name>
</gene>
<dbReference type="Proteomes" id="UP000593766">
    <property type="component" value="Chromosome"/>
</dbReference>
<keyword evidence="3" id="KW-1185">Reference proteome</keyword>